<gene>
    <name evidence="1" type="ORF">Z518_05096</name>
</gene>
<dbReference type="Proteomes" id="UP000053617">
    <property type="component" value="Unassembled WGS sequence"/>
</dbReference>
<dbReference type="AlphaFoldDB" id="A0A0D2IMV8"/>
<sequence length="226" mass="25397">MSAKITTPYGHAVPPASRHSVTVHMPTWENVERYGADSRSVIATFQNAYPRMKPHRDIACLTSAILGHLDLDNQACLLFTSLQSAQECDDYSTSPRRNSGANKKPVAYHQIQIRAFRAKDRIYIVVFPSESLSVVSGFWSTPGVGVSSRFAEANLAFIGQLVEVELSEDSQSRSSLRRLRMTSYDRESSITLDERHCIRDSQLLPSTKDIYFLPMAWPRSTSRTPI</sequence>
<organism evidence="1 2">
    <name type="scientific">Rhinocladiella mackenziei CBS 650.93</name>
    <dbReference type="NCBI Taxonomy" id="1442369"/>
    <lineage>
        <taxon>Eukaryota</taxon>
        <taxon>Fungi</taxon>
        <taxon>Dikarya</taxon>
        <taxon>Ascomycota</taxon>
        <taxon>Pezizomycotina</taxon>
        <taxon>Eurotiomycetes</taxon>
        <taxon>Chaetothyriomycetidae</taxon>
        <taxon>Chaetothyriales</taxon>
        <taxon>Herpotrichiellaceae</taxon>
        <taxon>Rhinocladiella</taxon>
    </lineage>
</organism>
<dbReference type="GeneID" id="25293167"/>
<proteinExistence type="predicted"/>
<dbReference type="HOGENOM" id="CLU_1225365_0_0_1"/>
<dbReference type="PANTHER" id="PTHR42699:SF1">
    <property type="entry name" value="CYSTATHIONINE GAMMA-SYNTHASE-RELATED"/>
    <property type="match status" value="1"/>
</dbReference>
<dbReference type="RefSeq" id="XP_013274255.1">
    <property type="nucleotide sequence ID" value="XM_013418801.1"/>
</dbReference>
<dbReference type="EMBL" id="KN847477">
    <property type="protein sequence ID" value="KIX07119.1"/>
    <property type="molecule type" value="Genomic_DNA"/>
</dbReference>
<dbReference type="VEuPathDB" id="FungiDB:Z518_05096"/>
<dbReference type="GO" id="GO:0019346">
    <property type="term" value="P:transsulfuration"/>
    <property type="evidence" value="ECO:0007669"/>
    <property type="project" value="TreeGrafter"/>
</dbReference>
<protein>
    <submittedName>
        <fullName evidence="1">Rhinocladiella mackenziei CBS 650.93 unplaced genomic scaffold supercont1.3, whole genome shotgun sequence</fullName>
    </submittedName>
</protein>
<keyword evidence="2" id="KW-1185">Reference proteome</keyword>
<dbReference type="GO" id="GO:0003962">
    <property type="term" value="F:cystathionine gamma-synthase activity"/>
    <property type="evidence" value="ECO:0007669"/>
    <property type="project" value="TreeGrafter"/>
</dbReference>
<dbReference type="OrthoDB" id="5420258at2759"/>
<evidence type="ECO:0000313" key="2">
    <source>
        <dbReference type="Proteomes" id="UP000053617"/>
    </source>
</evidence>
<name>A0A0D2IMV8_9EURO</name>
<reference evidence="1 2" key="1">
    <citation type="submission" date="2015-01" db="EMBL/GenBank/DDBJ databases">
        <title>The Genome Sequence of Rhinocladiella mackenzie CBS 650.93.</title>
        <authorList>
            <consortium name="The Broad Institute Genomics Platform"/>
            <person name="Cuomo C."/>
            <person name="de Hoog S."/>
            <person name="Gorbushina A."/>
            <person name="Stielow B."/>
            <person name="Teixiera M."/>
            <person name="Abouelleil A."/>
            <person name="Chapman S.B."/>
            <person name="Priest M."/>
            <person name="Young S.K."/>
            <person name="Wortman J."/>
            <person name="Nusbaum C."/>
            <person name="Birren B."/>
        </authorList>
    </citation>
    <scope>NUCLEOTIDE SEQUENCE [LARGE SCALE GENOMIC DNA]</scope>
    <source>
        <strain evidence="1 2">CBS 650.93</strain>
    </source>
</reference>
<dbReference type="STRING" id="1442369.A0A0D2IMV8"/>
<dbReference type="PANTHER" id="PTHR42699">
    <property type="match status" value="1"/>
</dbReference>
<accession>A0A0D2IMV8</accession>
<evidence type="ECO:0000313" key="1">
    <source>
        <dbReference type="EMBL" id="KIX07119.1"/>
    </source>
</evidence>
<dbReference type="InterPro" id="IPR051750">
    <property type="entry name" value="Trans-sulfuration_enzymes"/>
</dbReference>